<feature type="transmembrane region" description="Helical" evidence="1">
    <location>
        <begin position="28"/>
        <end position="45"/>
    </location>
</feature>
<organism evidence="3">
    <name type="scientific">hydrothermal vent metagenome</name>
    <dbReference type="NCBI Taxonomy" id="652676"/>
    <lineage>
        <taxon>unclassified sequences</taxon>
        <taxon>metagenomes</taxon>
        <taxon>ecological metagenomes</taxon>
    </lineage>
</organism>
<keyword evidence="1" id="KW-0812">Transmembrane</keyword>
<proteinExistence type="predicted"/>
<gene>
    <name evidence="3" type="ORF">MGWOODY_XGa2370</name>
</gene>
<dbReference type="GO" id="GO:0016020">
    <property type="term" value="C:membrane"/>
    <property type="evidence" value="ECO:0007669"/>
    <property type="project" value="GOC"/>
</dbReference>
<dbReference type="PANTHER" id="PTHR12879:SF8">
    <property type="entry name" value="SPHINGOLIPID DELTA(4)-DESATURASE DES1"/>
    <property type="match status" value="1"/>
</dbReference>
<keyword evidence="1" id="KW-0472">Membrane</keyword>
<sequence>MQDFVGAKGVIPAEQLAKLSERSNWQGLVQLAGHFGAIVVVGWALSVTGSSWLSLPLFMLLGVLLNYLYAPTHECDHFTAFKSRWLNIWVARLCGFIIFNPSDHHRWTHFAHHRDTQDWQKDTELDRPEIRTAGQYLLALSGLPLIRSKLGSIMKHAFVGVDEWYLTPGQQQRVKLAARWHVAGYAIAIGSALALQSWWVLIFWWGPFFLMRWSYMLQGLGEHTGLTHQPHTLWNTRTFRTNWFMRWVNWNMTFHCVHHTFPGVPFYRLPILHQEVEQQLGYALPTTSYTKLHWQQFWAFREGRTELDICAEHENQLIEVGRLTGLPSKQA</sequence>
<dbReference type="Pfam" id="PF00487">
    <property type="entry name" value="FA_desaturase"/>
    <property type="match status" value="1"/>
</dbReference>
<dbReference type="PANTHER" id="PTHR12879">
    <property type="entry name" value="SPHINGOLIPID DELTA 4 DESATURASE/C-4 HYDROXYLASE PROTEIN DES2"/>
    <property type="match status" value="1"/>
</dbReference>
<dbReference type="GO" id="GO:0042284">
    <property type="term" value="F:sphingolipid delta-4 desaturase activity"/>
    <property type="evidence" value="ECO:0007669"/>
    <property type="project" value="TreeGrafter"/>
</dbReference>
<feature type="domain" description="Fatty acid desaturase" evidence="2">
    <location>
        <begin position="50"/>
        <end position="286"/>
    </location>
</feature>
<evidence type="ECO:0000313" key="3">
    <source>
        <dbReference type="EMBL" id="CUS51599.1"/>
    </source>
</evidence>
<protein>
    <submittedName>
        <fullName evidence="3">Probable hydrocarbon oxygenase MocD</fullName>
    </submittedName>
</protein>
<dbReference type="GO" id="GO:0046513">
    <property type="term" value="P:ceramide biosynthetic process"/>
    <property type="evidence" value="ECO:0007669"/>
    <property type="project" value="TreeGrafter"/>
</dbReference>
<reference evidence="3" key="1">
    <citation type="submission" date="2015-10" db="EMBL/GenBank/DDBJ databases">
        <authorList>
            <person name="Gilbert D.G."/>
        </authorList>
    </citation>
    <scope>NUCLEOTIDE SEQUENCE</scope>
</reference>
<dbReference type="AlphaFoldDB" id="A0A160TS17"/>
<name>A0A160TS17_9ZZZZ</name>
<dbReference type="EMBL" id="CZRL01000064">
    <property type="protein sequence ID" value="CUS51599.1"/>
    <property type="molecule type" value="Genomic_DNA"/>
</dbReference>
<accession>A0A160TS17</accession>
<feature type="transmembrane region" description="Helical" evidence="1">
    <location>
        <begin position="51"/>
        <end position="69"/>
    </location>
</feature>
<evidence type="ECO:0000256" key="1">
    <source>
        <dbReference type="SAM" id="Phobius"/>
    </source>
</evidence>
<dbReference type="InterPro" id="IPR005804">
    <property type="entry name" value="FA_desaturase_dom"/>
</dbReference>
<feature type="transmembrane region" description="Helical" evidence="1">
    <location>
        <begin position="182"/>
        <end position="206"/>
    </location>
</feature>
<keyword evidence="1" id="KW-1133">Transmembrane helix</keyword>
<evidence type="ECO:0000259" key="2">
    <source>
        <dbReference type="Pfam" id="PF00487"/>
    </source>
</evidence>